<reference evidence="1" key="1">
    <citation type="journal article" date="2014" name="Front. Microbiol.">
        <title>High frequency of phylogenetically diverse reductive dehalogenase-homologous genes in deep subseafloor sedimentary metagenomes.</title>
        <authorList>
            <person name="Kawai M."/>
            <person name="Futagami T."/>
            <person name="Toyoda A."/>
            <person name="Takaki Y."/>
            <person name="Nishi S."/>
            <person name="Hori S."/>
            <person name="Arai W."/>
            <person name="Tsubouchi T."/>
            <person name="Morono Y."/>
            <person name="Uchiyama I."/>
            <person name="Ito T."/>
            <person name="Fujiyama A."/>
            <person name="Inagaki F."/>
            <person name="Takami H."/>
        </authorList>
    </citation>
    <scope>NUCLEOTIDE SEQUENCE</scope>
    <source>
        <strain evidence="1">Expedition CK06-06</strain>
    </source>
</reference>
<evidence type="ECO:0008006" key="2">
    <source>
        <dbReference type="Google" id="ProtNLM"/>
    </source>
</evidence>
<dbReference type="InterPro" id="IPR008969">
    <property type="entry name" value="CarboxyPept-like_regulatory"/>
</dbReference>
<accession>X1C0E0</accession>
<dbReference type="SUPFAM" id="SSF49464">
    <property type="entry name" value="Carboxypeptidase regulatory domain-like"/>
    <property type="match status" value="1"/>
</dbReference>
<protein>
    <recommendedName>
        <fullName evidence="2">Bacterial Ig-like domain-containing protein</fullName>
    </recommendedName>
</protein>
<dbReference type="EMBL" id="BART01010700">
    <property type="protein sequence ID" value="GAG89928.1"/>
    <property type="molecule type" value="Genomic_DNA"/>
</dbReference>
<dbReference type="Gene3D" id="2.60.40.10">
    <property type="entry name" value="Immunoglobulins"/>
    <property type="match status" value="1"/>
</dbReference>
<comment type="caution">
    <text evidence="1">The sequence shown here is derived from an EMBL/GenBank/DDBJ whole genome shotgun (WGS) entry which is preliminary data.</text>
</comment>
<proteinExistence type="predicted"/>
<sequence length="313" mass="32986">SLPLDYIFNHWETIIYPGWAEVIIDTPNSPTTGITTQSGAPGALLAYVTPIISEASAYIPEIDYWVEGMPGWGIMWSDPTGPVPVAPPNYSDRPAEVGEAMYLGVWWHNTGEVTVTGHVDLELTAPSGAKHILIASSGQDETQKPNSGAAVVFNPFTLNEAGTWSLKATLSHAGGTLDEETTSFTVEEAPVGIPTTPNINAPNEVSPGETFNIFGQLTRDDTGEAIPNMSISVSYNGTPLGSVLTDMQGVYTIPASIPDPGTYTLRADFLGTLEYAASRSTADTIVAATPLEAALKIAGPAVTGLALIMYSLS</sequence>
<evidence type="ECO:0000313" key="1">
    <source>
        <dbReference type="EMBL" id="GAG89928.1"/>
    </source>
</evidence>
<dbReference type="InterPro" id="IPR013783">
    <property type="entry name" value="Ig-like_fold"/>
</dbReference>
<organism evidence="1">
    <name type="scientific">marine sediment metagenome</name>
    <dbReference type="NCBI Taxonomy" id="412755"/>
    <lineage>
        <taxon>unclassified sequences</taxon>
        <taxon>metagenomes</taxon>
        <taxon>ecological metagenomes</taxon>
    </lineage>
</organism>
<feature type="non-terminal residue" evidence="1">
    <location>
        <position position="1"/>
    </location>
</feature>
<dbReference type="AlphaFoldDB" id="X1C0E0"/>
<gene>
    <name evidence="1" type="ORF">S01H4_23135</name>
</gene>
<name>X1C0E0_9ZZZZ</name>